<reference evidence="5 6" key="1">
    <citation type="journal article" date="2018" name="Nat. Genet.">
        <title>The Rosa genome provides new insights in the design of modern roses.</title>
        <authorList>
            <person name="Bendahmane M."/>
        </authorList>
    </citation>
    <scope>NUCLEOTIDE SEQUENCE [LARGE SCALE GENOMIC DNA]</scope>
    <source>
        <strain evidence="6">cv. Old Blush</strain>
    </source>
</reference>
<dbReference type="Proteomes" id="UP000238479">
    <property type="component" value="Chromosome 2"/>
</dbReference>
<evidence type="ECO:0000313" key="5">
    <source>
        <dbReference type="EMBL" id="PRQ49992.1"/>
    </source>
</evidence>
<dbReference type="SUPFAM" id="SSF53335">
    <property type="entry name" value="S-adenosyl-L-methionine-dependent methyltransferases"/>
    <property type="match status" value="1"/>
</dbReference>
<dbReference type="Pfam" id="PF00891">
    <property type="entry name" value="Methyltransf_2"/>
    <property type="match status" value="1"/>
</dbReference>
<dbReference type="EMBL" id="PDCK01000040">
    <property type="protein sequence ID" value="PRQ49992.1"/>
    <property type="molecule type" value="Genomic_DNA"/>
</dbReference>
<proteinExistence type="predicted"/>
<keyword evidence="3" id="KW-0949">S-adenosyl-L-methionine</keyword>
<protein>
    <submittedName>
        <fullName evidence="5">Putative catechol O-methyltransferase</fullName>
        <ecNumber evidence="5">2.1.1.6</ecNumber>
    </submittedName>
</protein>
<dbReference type="OMA" id="WHYWSTW"/>
<dbReference type="STRING" id="74649.A0A2P6RUB7"/>
<evidence type="ECO:0000256" key="3">
    <source>
        <dbReference type="ARBA" id="ARBA00022691"/>
    </source>
</evidence>
<keyword evidence="2 5" id="KW-0808">Transferase</keyword>
<dbReference type="InterPro" id="IPR029063">
    <property type="entry name" value="SAM-dependent_MTases_sf"/>
</dbReference>
<dbReference type="PANTHER" id="PTHR11746">
    <property type="entry name" value="O-METHYLTRANSFERASE"/>
    <property type="match status" value="1"/>
</dbReference>
<dbReference type="InterPro" id="IPR016461">
    <property type="entry name" value="COMT-like"/>
</dbReference>
<gene>
    <name evidence="5" type="ORF">RchiOBHm_Chr2g0128121</name>
</gene>
<dbReference type="GO" id="GO:0032259">
    <property type="term" value="P:methylation"/>
    <property type="evidence" value="ECO:0007669"/>
    <property type="project" value="UniProtKB-KW"/>
</dbReference>
<evidence type="ECO:0000259" key="4">
    <source>
        <dbReference type="Pfam" id="PF00891"/>
    </source>
</evidence>
<dbReference type="Gramene" id="PRQ49992">
    <property type="protein sequence ID" value="PRQ49992"/>
    <property type="gene ID" value="RchiOBHm_Chr2g0128121"/>
</dbReference>
<evidence type="ECO:0000313" key="6">
    <source>
        <dbReference type="Proteomes" id="UP000238479"/>
    </source>
</evidence>
<accession>A0A2P6RUB7</accession>
<organism evidence="5 6">
    <name type="scientific">Rosa chinensis</name>
    <name type="common">China rose</name>
    <dbReference type="NCBI Taxonomy" id="74649"/>
    <lineage>
        <taxon>Eukaryota</taxon>
        <taxon>Viridiplantae</taxon>
        <taxon>Streptophyta</taxon>
        <taxon>Embryophyta</taxon>
        <taxon>Tracheophyta</taxon>
        <taxon>Spermatophyta</taxon>
        <taxon>Magnoliopsida</taxon>
        <taxon>eudicotyledons</taxon>
        <taxon>Gunneridae</taxon>
        <taxon>Pentapetalae</taxon>
        <taxon>rosids</taxon>
        <taxon>fabids</taxon>
        <taxon>Rosales</taxon>
        <taxon>Rosaceae</taxon>
        <taxon>Rosoideae</taxon>
        <taxon>Rosoideae incertae sedis</taxon>
        <taxon>Rosa</taxon>
    </lineage>
</organism>
<dbReference type="GO" id="GO:0016206">
    <property type="term" value="F:catechol O-methyltransferase activity"/>
    <property type="evidence" value="ECO:0007669"/>
    <property type="project" value="UniProtKB-EC"/>
</dbReference>
<name>A0A2P6RUB7_ROSCH</name>
<keyword evidence="6" id="KW-1185">Reference proteome</keyword>
<comment type="caution">
    <text evidence="5">The sequence shown here is derived from an EMBL/GenBank/DDBJ whole genome shotgun (WGS) entry which is preliminary data.</text>
</comment>
<keyword evidence="1 5" id="KW-0489">Methyltransferase</keyword>
<dbReference type="InterPro" id="IPR001077">
    <property type="entry name" value="COMT_C"/>
</dbReference>
<dbReference type="EC" id="2.1.1.6" evidence="5"/>
<evidence type="ECO:0000256" key="1">
    <source>
        <dbReference type="ARBA" id="ARBA00022603"/>
    </source>
</evidence>
<dbReference type="Gene3D" id="3.40.50.150">
    <property type="entry name" value="Vaccinia Virus protein VP39"/>
    <property type="match status" value="1"/>
</dbReference>
<dbReference type="AlphaFoldDB" id="A0A2P6RUB7"/>
<feature type="domain" description="O-methyltransferase C-terminal" evidence="4">
    <location>
        <begin position="14"/>
        <end position="83"/>
    </location>
</feature>
<evidence type="ECO:0000256" key="2">
    <source>
        <dbReference type="ARBA" id="ARBA00022679"/>
    </source>
</evidence>
<dbReference type="PROSITE" id="PS51683">
    <property type="entry name" value="SAM_OMT_II"/>
    <property type="match status" value="1"/>
</dbReference>
<sequence>MTLLNPNFTNTCYYMSTWFQNDDPMPFNMAYGMTFWDYITQEPSRANLFNVAMASDTRLMTSVSLIECKGVFEGLKSLVDIGGVRSLIEVYP</sequence>